<dbReference type="Proteomes" id="UP000252167">
    <property type="component" value="Unassembled WGS sequence"/>
</dbReference>
<dbReference type="Gene3D" id="3.40.430.10">
    <property type="entry name" value="Dihydrofolate Reductase, subunit A"/>
    <property type="match status" value="1"/>
</dbReference>
<keyword evidence="2" id="KW-0521">NADP</keyword>
<comment type="caution">
    <text evidence="5">The sequence shown here is derived from an EMBL/GenBank/DDBJ whole genome shotgun (WGS) entry which is preliminary data.</text>
</comment>
<evidence type="ECO:0000313" key="6">
    <source>
        <dbReference type="Proteomes" id="UP000252167"/>
    </source>
</evidence>
<evidence type="ECO:0000256" key="1">
    <source>
        <dbReference type="ARBA" id="ARBA00005104"/>
    </source>
</evidence>
<dbReference type="InterPro" id="IPR002734">
    <property type="entry name" value="RibDG_C"/>
</dbReference>
<keyword evidence="6" id="KW-1185">Reference proteome</keyword>
<organism evidence="5 6">
    <name type="scientific">Glutamicibacter soli</name>
    <dbReference type="NCBI Taxonomy" id="453836"/>
    <lineage>
        <taxon>Bacteria</taxon>
        <taxon>Bacillati</taxon>
        <taxon>Actinomycetota</taxon>
        <taxon>Actinomycetes</taxon>
        <taxon>Micrococcales</taxon>
        <taxon>Micrococcaceae</taxon>
        <taxon>Glutamicibacter</taxon>
    </lineage>
</organism>
<dbReference type="Pfam" id="PF01872">
    <property type="entry name" value="RibD_C"/>
    <property type="match status" value="1"/>
</dbReference>
<accession>A0A365YPF3</accession>
<proteinExistence type="predicted"/>
<dbReference type="PANTHER" id="PTHR38011:SF7">
    <property type="entry name" value="2,5-DIAMINO-6-RIBOSYLAMINO-4(3H)-PYRIMIDINONE 5'-PHOSPHATE REDUCTASE"/>
    <property type="match status" value="1"/>
</dbReference>
<reference evidence="5 6" key="1">
    <citation type="submission" date="2018-01" db="EMBL/GenBank/DDBJ databases">
        <title>Glutamicibacter soli strain NHPC-3 Whole genome sequence and assembly.</title>
        <authorList>
            <person name="Choudhury P."/>
            <person name="Gupta D."/>
            <person name="Sengupta K."/>
            <person name="Jawed A."/>
            <person name="Sultana N."/>
            <person name="Saha P."/>
        </authorList>
    </citation>
    <scope>NUCLEOTIDE SEQUENCE [LARGE SCALE GENOMIC DNA]</scope>
    <source>
        <strain evidence="5 6">NHPC-3</strain>
    </source>
</reference>
<dbReference type="PANTHER" id="PTHR38011">
    <property type="entry name" value="DIHYDROFOLATE REDUCTASE FAMILY PROTEIN (AFU_ORTHOLOGUE AFUA_8G06820)"/>
    <property type="match status" value="1"/>
</dbReference>
<evidence type="ECO:0000259" key="4">
    <source>
        <dbReference type="Pfam" id="PF01872"/>
    </source>
</evidence>
<dbReference type="SUPFAM" id="SSF53597">
    <property type="entry name" value="Dihydrofolate reductase-like"/>
    <property type="match status" value="1"/>
</dbReference>
<keyword evidence="3" id="KW-0560">Oxidoreductase</keyword>
<dbReference type="InterPro" id="IPR050765">
    <property type="entry name" value="Riboflavin_Biosynth_HTPR"/>
</dbReference>
<dbReference type="GO" id="GO:0008703">
    <property type="term" value="F:5-amino-6-(5-phosphoribosylamino)uracil reductase activity"/>
    <property type="evidence" value="ECO:0007669"/>
    <property type="project" value="InterPro"/>
</dbReference>
<feature type="domain" description="Bacterial bifunctional deaminase-reductase C-terminal" evidence="4">
    <location>
        <begin position="27"/>
        <end position="227"/>
    </location>
</feature>
<evidence type="ECO:0000313" key="5">
    <source>
        <dbReference type="EMBL" id="RBM04247.1"/>
    </source>
</evidence>
<comment type="pathway">
    <text evidence="1">Cofactor biosynthesis; riboflavin biosynthesis.</text>
</comment>
<evidence type="ECO:0000256" key="2">
    <source>
        <dbReference type="ARBA" id="ARBA00022857"/>
    </source>
</evidence>
<name>A0A365YPF3_9MICC</name>
<sequence length="245" mass="26215">MRALLPQPIDHVDDEYLLSRYASTRRPFVRFNFVSSVDGSAQLGGLSAALGSDGDQRIFNLLRRPAQVVLVGSGTVHAEGYAGPLVSDADQAWRTARGLGAHPVLAIVSYHLSIAPDAEVLTSSPGPVLLYTCEQVTGQQRDSYPEHVQLVQVADNGQGPDPAQIVADLDSRGLQAIHAEGGPHIFGQFVAAGQVDSLCVSYSPVLAAGAGSRIARSQSEQQRSLTLHTLLEEDSMLFAEYRADR</sequence>
<protein>
    <recommendedName>
        <fullName evidence="4">Bacterial bifunctional deaminase-reductase C-terminal domain-containing protein</fullName>
    </recommendedName>
</protein>
<dbReference type="InterPro" id="IPR024072">
    <property type="entry name" value="DHFR-like_dom_sf"/>
</dbReference>
<gene>
    <name evidence="5" type="ORF">C1H84_02910</name>
</gene>
<dbReference type="RefSeq" id="WP_053798426.1">
    <property type="nucleotide sequence ID" value="NZ_JBNBOD010000001.1"/>
</dbReference>
<dbReference type="AlphaFoldDB" id="A0A365YPF3"/>
<dbReference type="EMBL" id="POAF01000001">
    <property type="protein sequence ID" value="RBM04247.1"/>
    <property type="molecule type" value="Genomic_DNA"/>
</dbReference>
<dbReference type="GO" id="GO:0009231">
    <property type="term" value="P:riboflavin biosynthetic process"/>
    <property type="evidence" value="ECO:0007669"/>
    <property type="project" value="InterPro"/>
</dbReference>
<evidence type="ECO:0000256" key="3">
    <source>
        <dbReference type="ARBA" id="ARBA00023002"/>
    </source>
</evidence>